<evidence type="ECO:0000313" key="4">
    <source>
        <dbReference type="Proteomes" id="UP000002725"/>
    </source>
</evidence>
<dbReference type="RefSeq" id="WP_012505220.1">
    <property type="nucleotide sequence ID" value="NC_011059.1"/>
</dbReference>
<proteinExistence type="predicted"/>
<accession>B4S632</accession>
<organism evidence="3 4">
    <name type="scientific">Prosthecochloris aestuarii (strain DSM 271 / SK 413)</name>
    <dbReference type="NCBI Taxonomy" id="290512"/>
    <lineage>
        <taxon>Bacteria</taxon>
        <taxon>Pseudomonadati</taxon>
        <taxon>Chlorobiota</taxon>
        <taxon>Chlorobiia</taxon>
        <taxon>Chlorobiales</taxon>
        <taxon>Chlorobiaceae</taxon>
        <taxon>Prosthecochloris</taxon>
    </lineage>
</organism>
<dbReference type="eggNOG" id="COG4959">
    <property type="taxonomic scope" value="Bacteria"/>
</dbReference>
<dbReference type="GO" id="GO:0006465">
    <property type="term" value="P:signal peptide processing"/>
    <property type="evidence" value="ECO:0007669"/>
    <property type="project" value="InterPro"/>
</dbReference>
<gene>
    <name evidence="3" type="ordered locus">Paes_0628</name>
</gene>
<dbReference type="KEGG" id="paa:Paes_0628"/>
<dbReference type="MEROPS" id="S26.014"/>
<feature type="region of interest" description="Disordered" evidence="1">
    <location>
        <begin position="153"/>
        <end position="172"/>
    </location>
</feature>
<dbReference type="AlphaFoldDB" id="B4S632"/>
<dbReference type="Gene3D" id="2.10.109.10">
    <property type="entry name" value="Umud Fragment, subunit A"/>
    <property type="match status" value="1"/>
</dbReference>
<dbReference type="Pfam" id="PF10502">
    <property type="entry name" value="Peptidase_S26"/>
    <property type="match status" value="1"/>
</dbReference>
<dbReference type="STRING" id="290512.Paes_0628"/>
<evidence type="ECO:0000256" key="1">
    <source>
        <dbReference type="SAM" id="MobiDB-lite"/>
    </source>
</evidence>
<reference evidence="3" key="1">
    <citation type="submission" date="2008-06" db="EMBL/GenBank/DDBJ databases">
        <title>Complete sequence of chromosome of Prosthecochloris aestuarii DSM 271.</title>
        <authorList>
            <consortium name="US DOE Joint Genome Institute"/>
            <person name="Lucas S."/>
            <person name="Copeland A."/>
            <person name="Lapidus A."/>
            <person name="Glavina del Rio T."/>
            <person name="Dalin E."/>
            <person name="Tice H."/>
            <person name="Bruce D."/>
            <person name="Goodwin L."/>
            <person name="Pitluck S."/>
            <person name="Schmutz J."/>
            <person name="Larimer F."/>
            <person name="Land M."/>
            <person name="Hauser L."/>
            <person name="Kyrpides N."/>
            <person name="Anderson I."/>
            <person name="Liu Z."/>
            <person name="Li T."/>
            <person name="Zhao F."/>
            <person name="Overmann J."/>
            <person name="Bryant D.A."/>
            <person name="Richardson P."/>
        </authorList>
    </citation>
    <scope>NUCLEOTIDE SEQUENCE [LARGE SCALE GENOMIC DNA]</scope>
    <source>
        <strain evidence="3">DSM 271</strain>
    </source>
</reference>
<name>B4S632_PROA2</name>
<dbReference type="Proteomes" id="UP000002725">
    <property type="component" value="Chromosome"/>
</dbReference>
<dbReference type="InterPro" id="IPR036286">
    <property type="entry name" value="LexA/Signal_pep-like_sf"/>
</dbReference>
<dbReference type="SUPFAM" id="SSF51306">
    <property type="entry name" value="LexA/Signal peptidase"/>
    <property type="match status" value="1"/>
</dbReference>
<evidence type="ECO:0000259" key="2">
    <source>
        <dbReference type="Pfam" id="PF10502"/>
    </source>
</evidence>
<protein>
    <submittedName>
        <fullName evidence="3">Conjugal transfer protein TraF</fullName>
    </submittedName>
</protein>
<keyword evidence="4" id="KW-1185">Reference proteome</keyword>
<sequence>MPKLSAFRGLFFALFVTCLFAIGATFFARPLIIYNATDSLPHGLYLVVQKPDYERGDLVAFPVSESVKALVRQRRWLPDGAYLIKSIAGTNGDLLSTKTVRCFVNGRDFGAVETVDRTGQPLPVFSINRRLQNGEVAVLNPSSRSFDSRYFGPIKERQSSHPGEPPPGVLTDTDVNLSAHPAPPIQPTHTAMANGQTFECSVGLCSPTHALPGVGDLSTF</sequence>
<dbReference type="EMBL" id="CP001108">
    <property type="protein sequence ID" value="ACF45683.1"/>
    <property type="molecule type" value="Genomic_DNA"/>
</dbReference>
<evidence type="ECO:0000313" key="3">
    <source>
        <dbReference type="EMBL" id="ACF45683.1"/>
    </source>
</evidence>
<dbReference type="HOGENOM" id="CLU_1255017_0_0_10"/>
<dbReference type="GO" id="GO:0004252">
    <property type="term" value="F:serine-type endopeptidase activity"/>
    <property type="evidence" value="ECO:0007669"/>
    <property type="project" value="InterPro"/>
</dbReference>
<feature type="domain" description="Peptidase S26" evidence="2">
    <location>
        <begin position="13"/>
        <end position="158"/>
    </location>
</feature>
<dbReference type="InterPro" id="IPR019533">
    <property type="entry name" value="Peptidase_S26"/>
</dbReference>